<evidence type="ECO:0000313" key="2">
    <source>
        <dbReference type="Proteomes" id="UP001470230"/>
    </source>
</evidence>
<evidence type="ECO:0000313" key="1">
    <source>
        <dbReference type="EMBL" id="KAK8846192.1"/>
    </source>
</evidence>
<comment type="caution">
    <text evidence="1">The sequence shown here is derived from an EMBL/GenBank/DDBJ whole genome shotgun (WGS) entry which is preliminary data.</text>
</comment>
<protein>
    <recommendedName>
        <fullName evidence="3">DUF3447 domain-containing protein</fullName>
    </recommendedName>
</protein>
<accession>A0ABR2HFI7</accession>
<dbReference type="Gene3D" id="1.25.40.20">
    <property type="entry name" value="Ankyrin repeat-containing domain"/>
    <property type="match status" value="1"/>
</dbReference>
<organism evidence="1 2">
    <name type="scientific">Tritrichomonas musculus</name>
    <dbReference type="NCBI Taxonomy" id="1915356"/>
    <lineage>
        <taxon>Eukaryota</taxon>
        <taxon>Metamonada</taxon>
        <taxon>Parabasalia</taxon>
        <taxon>Tritrichomonadida</taxon>
        <taxon>Tritrichomonadidae</taxon>
        <taxon>Tritrichomonas</taxon>
    </lineage>
</organism>
<evidence type="ECO:0008006" key="3">
    <source>
        <dbReference type="Google" id="ProtNLM"/>
    </source>
</evidence>
<sequence length="392" mass="47430">MSSLLEIKRIVKQNKDLLDIISNYFDSNGINAQQKLFNYIEMYAIDRRASDFRKFIHIFYRFGMYYTRKPDFVTKIEQIFVYYKNTIKQFFKNKELFEFIRNRLMLLIMIQNEIIELNESIINLILTQKDSVFQKSLYFYPEIKPFISEEQRTKIENDLLQIDPEILTKFDEKRKIGENDGYLYSLIRKDSLKEFVICMHSNEIKATSIVKPSLFESNSFLYHYDNQTTLIEYAAYFGSTKIFIYLFKKYAIRPKLLWDYATHGRNPQIIHFLEDNEILKDFTYQSCMENAMKFYHNDIANYILNNLLQDTIEDKYKYKKNIVCYAFHYLNFAFLSDDLSEKWVLHYACQYNYPILVSLLLENKEININEQVIFKFLISIKFLLIENFKYNF</sequence>
<keyword evidence="2" id="KW-1185">Reference proteome</keyword>
<dbReference type="InterPro" id="IPR036770">
    <property type="entry name" value="Ankyrin_rpt-contain_sf"/>
</dbReference>
<proteinExistence type="predicted"/>
<gene>
    <name evidence="1" type="ORF">M9Y10_020198</name>
</gene>
<reference evidence="1 2" key="1">
    <citation type="submission" date="2024-04" db="EMBL/GenBank/DDBJ databases">
        <title>Tritrichomonas musculus Genome.</title>
        <authorList>
            <person name="Alves-Ferreira E."/>
            <person name="Grigg M."/>
            <person name="Lorenzi H."/>
            <person name="Galac M."/>
        </authorList>
    </citation>
    <scope>NUCLEOTIDE SEQUENCE [LARGE SCALE GENOMIC DNA]</scope>
    <source>
        <strain evidence="1 2">EAF2021</strain>
    </source>
</reference>
<dbReference type="EMBL" id="JAPFFF010000029">
    <property type="protein sequence ID" value="KAK8846192.1"/>
    <property type="molecule type" value="Genomic_DNA"/>
</dbReference>
<name>A0ABR2HFI7_9EUKA</name>
<dbReference type="SUPFAM" id="SSF48403">
    <property type="entry name" value="Ankyrin repeat"/>
    <property type="match status" value="1"/>
</dbReference>
<dbReference type="Proteomes" id="UP001470230">
    <property type="component" value="Unassembled WGS sequence"/>
</dbReference>